<dbReference type="EMBL" id="CP093547">
    <property type="protein sequence ID" value="UNP29636.1"/>
    <property type="molecule type" value="Genomic_DNA"/>
</dbReference>
<name>A0ABY3XD84_9GAMM</name>
<evidence type="ECO:0000313" key="2">
    <source>
        <dbReference type="EMBL" id="UNP29636.1"/>
    </source>
</evidence>
<feature type="transmembrane region" description="Helical" evidence="1">
    <location>
        <begin position="12"/>
        <end position="32"/>
    </location>
</feature>
<keyword evidence="1" id="KW-1133">Transmembrane helix</keyword>
<sequence>MFTKKGRDPLYWIAIPLLTVLVLTAIGSAVLGRDLAGVQGGVWGFSALGTRVEIVLLQIPMLVWIMAFGLVPLLSRSMMTTLAVWFGLPLALWLGHTGINLIQVVNVRFDREAAQAVCVDVVRTRHLGCATLVSKKGKSRRCANVATLRGWPSPDATIDISGDYADAGRVCFSGHRGFLALPWIDGIRAAPSTVADAS</sequence>
<evidence type="ECO:0000256" key="1">
    <source>
        <dbReference type="SAM" id="Phobius"/>
    </source>
</evidence>
<protein>
    <recommendedName>
        <fullName evidence="4">Transmembrane protein</fullName>
    </recommendedName>
</protein>
<feature type="transmembrane region" description="Helical" evidence="1">
    <location>
        <begin position="52"/>
        <end position="75"/>
    </location>
</feature>
<dbReference type="Proteomes" id="UP000829194">
    <property type="component" value="Chromosome"/>
</dbReference>
<reference evidence="2 3" key="1">
    <citation type="submission" date="2022-03" db="EMBL/GenBank/DDBJ databases">
        <title>Complete genome sequence of Lysobacter capsici VKM B-2533 and Lysobacter gummosus 10.1.1, promising sources of lytic agents.</title>
        <authorList>
            <person name="Tarlachkov S.V."/>
            <person name="Kudryakova I.V."/>
            <person name="Afoshin A.S."/>
            <person name="Leontyevskaya E.A."/>
            <person name="Leontyevskaya N.V."/>
        </authorList>
    </citation>
    <scope>NUCLEOTIDE SEQUENCE [LARGE SCALE GENOMIC DNA]</scope>
    <source>
        <strain evidence="2 3">10.1.1</strain>
    </source>
</reference>
<accession>A0ABY3XD84</accession>
<dbReference type="RefSeq" id="WP_057945094.1">
    <property type="nucleotide sequence ID" value="NZ_CP011131.1"/>
</dbReference>
<proteinExistence type="predicted"/>
<evidence type="ECO:0000313" key="3">
    <source>
        <dbReference type="Proteomes" id="UP000829194"/>
    </source>
</evidence>
<organism evidence="2 3">
    <name type="scientific">Lysobacter gummosus</name>
    <dbReference type="NCBI Taxonomy" id="262324"/>
    <lineage>
        <taxon>Bacteria</taxon>
        <taxon>Pseudomonadati</taxon>
        <taxon>Pseudomonadota</taxon>
        <taxon>Gammaproteobacteria</taxon>
        <taxon>Lysobacterales</taxon>
        <taxon>Lysobacteraceae</taxon>
        <taxon>Lysobacter</taxon>
    </lineage>
</organism>
<keyword evidence="1" id="KW-0812">Transmembrane</keyword>
<feature type="transmembrane region" description="Helical" evidence="1">
    <location>
        <begin position="82"/>
        <end position="102"/>
    </location>
</feature>
<keyword evidence="1" id="KW-0472">Membrane</keyword>
<keyword evidence="3" id="KW-1185">Reference proteome</keyword>
<gene>
    <name evidence="2" type="ORF">MOV92_24820</name>
</gene>
<evidence type="ECO:0008006" key="4">
    <source>
        <dbReference type="Google" id="ProtNLM"/>
    </source>
</evidence>